<sequence length="699" mass="77919">MTQDPGKMQGAKNKDQLEEGLGTDKLEVEKISKITPYLKTIPSAMTKFKNLQLEKNPSPPTLSDPKHSASLEGPFGVGPLVFPSLQRFNNIDFFLFLYFVLVVAHGIAFAMVDLILNIWRKFSLSEEEKYIMDFSDYIASFLVAIIVAYYGGIGNRSKWLAGAALMLIIASIIFAAIFYKYEIIRPAEESEELCIEEEDRTMTDCGGVWIPYRSKFIYLFVFAQCLHGVSGMPLYILGVTFLYDHVPTFSAGLYLAVSDAAQVLGYTLGFAIGARGVKRSQNETLSGLGNEFQLWQKNWWSGFFSIAVLSFCTLLPFLCFPPRLPGAHKISLEKEKEPRSFDRRLKNEEFGPNLKDLLHALKCLLRNPLLICFSLCKSTESLTFKGASKFVPKYLENQFLLTPSLATMLTGMIILPGSAVGHFVGGLIVDRLEMSCKNKIRFIVVTSTVALVLFMLILFVECETVEFAGINEDYDGSGIFGNLTAPCNVQCGCSSSIYASVCGRDDKEYFSPCFAGCKDSKNLYNEKTYYNCSCIKEGLTTVDTEGDFVDAISGKCNMKCHTLPLFFAFFFCSIIFSNLSSIPVTLIILQNSPPNLNSLSLGVVYTIWRISGSIPGPLIFHISIQESCIYWNVNKCGKKGRCWIYNKSKMVYILMGLCLVFQAASAFFGLIALCNYDSVVMKSTESLVQPVKKEGEEKV</sequence>
<evidence type="ECO:0000256" key="3">
    <source>
        <dbReference type="ARBA" id="ARBA00022475"/>
    </source>
</evidence>
<dbReference type="Proteomes" id="UP000694547">
    <property type="component" value="Chromosome 13"/>
</dbReference>
<dbReference type="GO" id="GO:0015347">
    <property type="term" value="F:sodium-independent organic anion transmembrane transporter activity"/>
    <property type="evidence" value="ECO:0007669"/>
    <property type="project" value="TreeGrafter"/>
</dbReference>
<dbReference type="AlphaFoldDB" id="A0A8C8TUT6"/>
<dbReference type="InterPro" id="IPR036259">
    <property type="entry name" value="MFS_trans_sf"/>
</dbReference>
<dbReference type="GO" id="GO:0016323">
    <property type="term" value="C:basolateral plasma membrane"/>
    <property type="evidence" value="ECO:0007669"/>
    <property type="project" value="TreeGrafter"/>
</dbReference>
<comment type="subcellular location">
    <subcellularLocation>
        <location evidence="1 8">Cell membrane</location>
        <topology evidence="1 8">Multi-pass membrane protein</topology>
    </subcellularLocation>
</comment>
<keyword evidence="12" id="KW-1185">Reference proteome</keyword>
<dbReference type="Gene3D" id="1.20.1250.20">
    <property type="entry name" value="MFS general substrate transporter like domains"/>
    <property type="match status" value="1"/>
</dbReference>
<feature type="transmembrane region" description="Helical" evidence="8">
    <location>
        <begin position="298"/>
        <end position="318"/>
    </location>
</feature>
<feature type="transmembrane region" description="Helical" evidence="8">
    <location>
        <begin position="405"/>
        <end position="428"/>
    </location>
</feature>
<dbReference type="NCBIfam" id="TIGR00805">
    <property type="entry name" value="oat"/>
    <property type="match status" value="1"/>
</dbReference>
<feature type="domain" description="Kazal-like" evidence="10">
    <location>
        <begin position="481"/>
        <end position="536"/>
    </location>
</feature>
<dbReference type="SUPFAM" id="SSF100895">
    <property type="entry name" value="Kazal-type serine protease inhibitors"/>
    <property type="match status" value="1"/>
</dbReference>
<name>A0A8C8TUT6_PERMB</name>
<dbReference type="InterPro" id="IPR002350">
    <property type="entry name" value="Kazal_dom"/>
</dbReference>
<feature type="transmembrane region" description="Helical" evidence="8">
    <location>
        <begin position="137"/>
        <end position="153"/>
    </location>
</feature>
<feature type="transmembrane region" description="Helical" evidence="8">
    <location>
        <begin position="440"/>
        <end position="460"/>
    </location>
</feature>
<dbReference type="GeneTree" id="ENSGT01150000286985"/>
<accession>A0A8C8TUT6</accession>
<evidence type="ECO:0000256" key="8">
    <source>
        <dbReference type="RuleBase" id="RU362056"/>
    </source>
</evidence>
<feature type="transmembrane region" description="Helical" evidence="8">
    <location>
        <begin position="565"/>
        <end position="589"/>
    </location>
</feature>
<dbReference type="InterPro" id="IPR036058">
    <property type="entry name" value="Kazal_dom_sf"/>
</dbReference>
<feature type="transmembrane region" description="Helical" evidence="8">
    <location>
        <begin position="651"/>
        <end position="673"/>
    </location>
</feature>
<protein>
    <recommendedName>
        <fullName evidence="8">Solute carrier organic anion transporter family member</fullName>
    </recommendedName>
</protein>
<dbReference type="GO" id="GO:0006811">
    <property type="term" value="P:monoatomic ion transport"/>
    <property type="evidence" value="ECO:0007669"/>
    <property type="project" value="UniProtKB-KW"/>
</dbReference>
<keyword evidence="6 8" id="KW-0472">Membrane</keyword>
<dbReference type="PANTHER" id="PTHR11388:SF95">
    <property type="entry name" value="SOLUTE CARRIER ORGANIC ANION TRANSPORTER FAMILY MEMBER 6A1"/>
    <property type="match status" value="1"/>
</dbReference>
<comment type="caution">
    <text evidence="8">Lacks conserved residue(s) required for the propagation of feature annotation.</text>
</comment>
<reference evidence="11" key="2">
    <citation type="submission" date="2025-08" db="UniProtKB">
        <authorList>
            <consortium name="Ensembl"/>
        </authorList>
    </citation>
    <scope>IDENTIFICATION</scope>
</reference>
<reference evidence="11" key="3">
    <citation type="submission" date="2025-09" db="UniProtKB">
        <authorList>
            <consortium name="Ensembl"/>
        </authorList>
    </citation>
    <scope>IDENTIFICATION</scope>
</reference>
<evidence type="ECO:0000256" key="7">
    <source>
        <dbReference type="ARBA" id="ARBA00023157"/>
    </source>
</evidence>
<keyword evidence="5 8" id="KW-1133">Transmembrane helix</keyword>
<dbReference type="InterPro" id="IPR004156">
    <property type="entry name" value="OATP"/>
</dbReference>
<dbReference type="FunFam" id="1.20.1250.20:FF:000384">
    <property type="entry name" value="Solute carrier organic anion transporter family member"/>
    <property type="match status" value="1"/>
</dbReference>
<evidence type="ECO:0000256" key="6">
    <source>
        <dbReference type="ARBA" id="ARBA00023136"/>
    </source>
</evidence>
<feature type="compositionally biased region" description="Basic and acidic residues" evidence="9">
    <location>
        <begin position="12"/>
        <end position="21"/>
    </location>
</feature>
<feature type="transmembrane region" description="Helical" evidence="8">
    <location>
        <begin position="93"/>
        <end position="116"/>
    </location>
</feature>
<evidence type="ECO:0000259" key="10">
    <source>
        <dbReference type="PROSITE" id="PS51465"/>
    </source>
</evidence>
<dbReference type="Ensembl" id="ENSPEMT00000023028.2">
    <property type="protein sequence ID" value="ENSPEMP00000018698.2"/>
    <property type="gene ID" value="ENSPEMG00000017201.2"/>
</dbReference>
<evidence type="ECO:0000256" key="5">
    <source>
        <dbReference type="ARBA" id="ARBA00022989"/>
    </source>
</evidence>
<keyword evidence="8" id="KW-0406">Ion transport</keyword>
<keyword evidence="8" id="KW-0813">Transport</keyword>
<evidence type="ECO:0000256" key="1">
    <source>
        <dbReference type="ARBA" id="ARBA00004651"/>
    </source>
</evidence>
<feature type="transmembrane region" description="Helical" evidence="8">
    <location>
        <begin position="216"/>
        <end position="241"/>
    </location>
</feature>
<dbReference type="PROSITE" id="PS51465">
    <property type="entry name" value="KAZAL_2"/>
    <property type="match status" value="1"/>
</dbReference>
<keyword evidence="3" id="KW-1003">Cell membrane</keyword>
<keyword evidence="7" id="KW-1015">Disulfide bond</keyword>
<feature type="transmembrane region" description="Helical" evidence="8">
    <location>
        <begin position="253"/>
        <end position="277"/>
    </location>
</feature>
<comment type="similarity">
    <text evidence="2 8">Belongs to the organo anion transporter (TC 2.A.60) family.</text>
</comment>
<evidence type="ECO:0000313" key="11">
    <source>
        <dbReference type="Ensembl" id="ENSPEMP00000018698.2"/>
    </source>
</evidence>
<evidence type="ECO:0000313" key="12">
    <source>
        <dbReference type="Proteomes" id="UP000694547"/>
    </source>
</evidence>
<dbReference type="PANTHER" id="PTHR11388">
    <property type="entry name" value="ORGANIC ANION TRANSPORTER"/>
    <property type="match status" value="1"/>
</dbReference>
<evidence type="ECO:0000256" key="2">
    <source>
        <dbReference type="ARBA" id="ARBA00009657"/>
    </source>
</evidence>
<dbReference type="GO" id="GO:0043252">
    <property type="term" value="P:sodium-independent organic anion transport"/>
    <property type="evidence" value="ECO:0007669"/>
    <property type="project" value="TreeGrafter"/>
</dbReference>
<evidence type="ECO:0000256" key="9">
    <source>
        <dbReference type="SAM" id="MobiDB-lite"/>
    </source>
</evidence>
<dbReference type="Pfam" id="PF07648">
    <property type="entry name" value="Kazal_2"/>
    <property type="match status" value="1"/>
</dbReference>
<proteinExistence type="inferred from homology"/>
<dbReference type="SUPFAM" id="SSF103473">
    <property type="entry name" value="MFS general substrate transporter"/>
    <property type="match status" value="1"/>
</dbReference>
<reference evidence="11 12" key="1">
    <citation type="submission" date="2018-10" db="EMBL/GenBank/DDBJ databases">
        <title>Improved assembly of the deer mouse Peromyscus maniculatus genome.</title>
        <authorList>
            <person name="Lassance J.-M."/>
            <person name="Hoekstra H.E."/>
        </authorList>
    </citation>
    <scope>NUCLEOTIDE SEQUENCE [LARGE SCALE GENOMIC DNA]</scope>
</reference>
<dbReference type="Pfam" id="PF03137">
    <property type="entry name" value="OATP"/>
    <property type="match status" value="1"/>
</dbReference>
<feature type="region of interest" description="Disordered" evidence="9">
    <location>
        <begin position="1"/>
        <end position="21"/>
    </location>
</feature>
<feature type="transmembrane region" description="Helical" evidence="8">
    <location>
        <begin position="159"/>
        <end position="179"/>
    </location>
</feature>
<organism evidence="11 12">
    <name type="scientific">Peromyscus maniculatus bairdii</name>
    <name type="common">Prairie deer mouse</name>
    <dbReference type="NCBI Taxonomy" id="230844"/>
    <lineage>
        <taxon>Eukaryota</taxon>
        <taxon>Metazoa</taxon>
        <taxon>Chordata</taxon>
        <taxon>Craniata</taxon>
        <taxon>Vertebrata</taxon>
        <taxon>Euteleostomi</taxon>
        <taxon>Mammalia</taxon>
        <taxon>Eutheria</taxon>
        <taxon>Euarchontoglires</taxon>
        <taxon>Glires</taxon>
        <taxon>Rodentia</taxon>
        <taxon>Myomorpha</taxon>
        <taxon>Muroidea</taxon>
        <taxon>Cricetidae</taxon>
        <taxon>Neotominae</taxon>
        <taxon>Peromyscus</taxon>
    </lineage>
</organism>
<evidence type="ECO:0000256" key="4">
    <source>
        <dbReference type="ARBA" id="ARBA00022692"/>
    </source>
</evidence>
<keyword evidence="4 8" id="KW-0812">Transmembrane</keyword>